<evidence type="ECO:0000256" key="1">
    <source>
        <dbReference type="SAM" id="MobiDB-lite"/>
    </source>
</evidence>
<organism evidence="2 3">
    <name type="scientific">Boletus edulis BED1</name>
    <dbReference type="NCBI Taxonomy" id="1328754"/>
    <lineage>
        <taxon>Eukaryota</taxon>
        <taxon>Fungi</taxon>
        <taxon>Dikarya</taxon>
        <taxon>Basidiomycota</taxon>
        <taxon>Agaricomycotina</taxon>
        <taxon>Agaricomycetes</taxon>
        <taxon>Agaricomycetidae</taxon>
        <taxon>Boletales</taxon>
        <taxon>Boletineae</taxon>
        <taxon>Boletaceae</taxon>
        <taxon>Boletoideae</taxon>
        <taxon>Boletus</taxon>
    </lineage>
</organism>
<keyword evidence="3" id="KW-1185">Reference proteome</keyword>
<evidence type="ECO:0000313" key="2">
    <source>
        <dbReference type="EMBL" id="KAF8437168.1"/>
    </source>
</evidence>
<sequence length="445" mass="50155">MDQENPMPDFADEEARPLREALSLAFGWDEEQAIQHLEATWRNNQGRPEPRDPPLGRDQGPPQDGPPRLQHDEPEVQLEQPEPPQEKKKPTIADFEEDEPTPSAIASRPSQFALQKIAAFEYVELWYFTKEGCFEATKQSRSQADDAFGILAANEVLTLRPVASVKASRNAKADHELSLTEILQVRTSFLEHLKEAGWPNKHISALFTFFWTLESHPFRLSMRRGDRILAMYAAKVRRHWHDKLKLGGAFNIANINDSLLQQIATEVNDEVLSKVESLMTLQASSPNASRRARRAYNPWADPVRERHRDSRSLSPPPRFRGSNGTSRDFNRSPTDSKPSQRRSSRDSQRTKSACPLCLGRHPHDINRCTIEHLWDGTPAYARRSPEGRLIDPAGDIICNDWQKPQGCSRPHNNAKHACSGCGSPSHGAQKCPKAQPRASSFPVPA</sequence>
<dbReference type="EMBL" id="WHUW01000019">
    <property type="protein sequence ID" value="KAF8437168.1"/>
    <property type="molecule type" value="Genomic_DNA"/>
</dbReference>
<proteinExistence type="predicted"/>
<feature type="compositionally biased region" description="Polar residues" evidence="1">
    <location>
        <begin position="322"/>
        <end position="333"/>
    </location>
</feature>
<feature type="region of interest" description="Disordered" evidence="1">
    <location>
        <begin position="36"/>
        <end position="89"/>
    </location>
</feature>
<dbReference type="Proteomes" id="UP001194468">
    <property type="component" value="Unassembled WGS sequence"/>
</dbReference>
<evidence type="ECO:0000313" key="3">
    <source>
        <dbReference type="Proteomes" id="UP001194468"/>
    </source>
</evidence>
<feature type="region of interest" description="Disordered" evidence="1">
    <location>
        <begin position="282"/>
        <end position="356"/>
    </location>
</feature>
<accession>A0AAD4BQT0</accession>
<feature type="compositionally biased region" description="Basic and acidic residues" evidence="1">
    <location>
        <begin position="302"/>
        <end position="311"/>
    </location>
</feature>
<name>A0AAD4BQT0_BOLED</name>
<reference evidence="2" key="2">
    <citation type="journal article" date="2020" name="Nat. Commun.">
        <title>Large-scale genome sequencing of mycorrhizal fungi provides insights into the early evolution of symbiotic traits.</title>
        <authorList>
            <person name="Miyauchi S."/>
            <person name="Kiss E."/>
            <person name="Kuo A."/>
            <person name="Drula E."/>
            <person name="Kohler A."/>
            <person name="Sanchez-Garcia M."/>
            <person name="Morin E."/>
            <person name="Andreopoulos B."/>
            <person name="Barry K.W."/>
            <person name="Bonito G."/>
            <person name="Buee M."/>
            <person name="Carver A."/>
            <person name="Chen C."/>
            <person name="Cichocki N."/>
            <person name="Clum A."/>
            <person name="Culley D."/>
            <person name="Crous P.W."/>
            <person name="Fauchery L."/>
            <person name="Girlanda M."/>
            <person name="Hayes R.D."/>
            <person name="Keri Z."/>
            <person name="LaButti K."/>
            <person name="Lipzen A."/>
            <person name="Lombard V."/>
            <person name="Magnuson J."/>
            <person name="Maillard F."/>
            <person name="Murat C."/>
            <person name="Nolan M."/>
            <person name="Ohm R.A."/>
            <person name="Pangilinan J."/>
            <person name="Pereira M.F."/>
            <person name="Perotto S."/>
            <person name="Peter M."/>
            <person name="Pfister S."/>
            <person name="Riley R."/>
            <person name="Sitrit Y."/>
            <person name="Stielow J.B."/>
            <person name="Szollosi G."/>
            <person name="Zifcakova L."/>
            <person name="Stursova M."/>
            <person name="Spatafora J.W."/>
            <person name="Tedersoo L."/>
            <person name="Vaario L.M."/>
            <person name="Yamada A."/>
            <person name="Yan M."/>
            <person name="Wang P."/>
            <person name="Xu J."/>
            <person name="Bruns T."/>
            <person name="Baldrian P."/>
            <person name="Vilgalys R."/>
            <person name="Dunand C."/>
            <person name="Henrissat B."/>
            <person name="Grigoriev I.V."/>
            <person name="Hibbett D."/>
            <person name="Nagy L.G."/>
            <person name="Martin F.M."/>
        </authorList>
    </citation>
    <scope>NUCLEOTIDE SEQUENCE</scope>
    <source>
        <strain evidence="2">BED1</strain>
    </source>
</reference>
<protein>
    <submittedName>
        <fullName evidence="2">Uncharacterized protein</fullName>
    </submittedName>
</protein>
<comment type="caution">
    <text evidence="2">The sequence shown here is derived from an EMBL/GenBank/DDBJ whole genome shotgun (WGS) entry which is preliminary data.</text>
</comment>
<feature type="compositionally biased region" description="Low complexity" evidence="1">
    <location>
        <begin position="56"/>
        <end position="68"/>
    </location>
</feature>
<dbReference type="AlphaFoldDB" id="A0AAD4BQT0"/>
<reference evidence="2" key="1">
    <citation type="submission" date="2019-10" db="EMBL/GenBank/DDBJ databases">
        <authorList>
            <consortium name="DOE Joint Genome Institute"/>
            <person name="Kuo A."/>
            <person name="Miyauchi S."/>
            <person name="Kiss E."/>
            <person name="Drula E."/>
            <person name="Kohler A."/>
            <person name="Sanchez-Garcia M."/>
            <person name="Andreopoulos B."/>
            <person name="Barry K.W."/>
            <person name="Bonito G."/>
            <person name="Buee M."/>
            <person name="Carver A."/>
            <person name="Chen C."/>
            <person name="Cichocki N."/>
            <person name="Clum A."/>
            <person name="Culley D."/>
            <person name="Crous P.W."/>
            <person name="Fauchery L."/>
            <person name="Girlanda M."/>
            <person name="Hayes R."/>
            <person name="Keri Z."/>
            <person name="LaButti K."/>
            <person name="Lipzen A."/>
            <person name="Lombard V."/>
            <person name="Magnuson J."/>
            <person name="Maillard F."/>
            <person name="Morin E."/>
            <person name="Murat C."/>
            <person name="Nolan M."/>
            <person name="Ohm R."/>
            <person name="Pangilinan J."/>
            <person name="Pereira M."/>
            <person name="Perotto S."/>
            <person name="Peter M."/>
            <person name="Riley R."/>
            <person name="Sitrit Y."/>
            <person name="Stielow B."/>
            <person name="Szollosi G."/>
            <person name="Zifcakova L."/>
            <person name="Stursova M."/>
            <person name="Spatafora J.W."/>
            <person name="Tedersoo L."/>
            <person name="Vaario L.-M."/>
            <person name="Yamada A."/>
            <person name="Yan M."/>
            <person name="Wang P."/>
            <person name="Xu J."/>
            <person name="Bruns T."/>
            <person name="Baldrian P."/>
            <person name="Vilgalys R."/>
            <person name="Henrissat B."/>
            <person name="Grigoriev I.V."/>
            <person name="Hibbett D."/>
            <person name="Nagy L.G."/>
            <person name="Martin F.M."/>
        </authorList>
    </citation>
    <scope>NUCLEOTIDE SEQUENCE</scope>
    <source>
        <strain evidence="2">BED1</strain>
    </source>
</reference>
<gene>
    <name evidence="2" type="ORF">L210DRAFT_3547065</name>
</gene>
<feature type="region of interest" description="Disordered" evidence="1">
    <location>
        <begin position="419"/>
        <end position="445"/>
    </location>
</feature>